<evidence type="ECO:0000256" key="2">
    <source>
        <dbReference type="ARBA" id="ARBA00022692"/>
    </source>
</evidence>
<evidence type="ECO:0000256" key="4">
    <source>
        <dbReference type="ARBA" id="ARBA00023040"/>
    </source>
</evidence>
<keyword evidence="6 8" id="KW-0675">Receptor</keyword>
<accession>A0A7M7NHJ1</accession>
<dbReference type="PROSITE" id="PS00237">
    <property type="entry name" value="G_PROTEIN_RECEP_F1_1"/>
    <property type="match status" value="1"/>
</dbReference>
<feature type="transmembrane region" description="Helical" evidence="9">
    <location>
        <begin position="134"/>
        <end position="152"/>
    </location>
</feature>
<keyword evidence="4 8" id="KW-0297">G-protein coupled receptor</keyword>
<keyword evidence="5 9" id="KW-0472">Membrane</keyword>
<feature type="transmembrane region" description="Helical" evidence="9">
    <location>
        <begin position="173"/>
        <end position="196"/>
    </location>
</feature>
<dbReference type="GO" id="GO:0007218">
    <property type="term" value="P:neuropeptide signaling pathway"/>
    <property type="evidence" value="ECO:0000318"/>
    <property type="project" value="GO_Central"/>
</dbReference>
<feature type="transmembrane region" description="Helical" evidence="9">
    <location>
        <begin position="313"/>
        <end position="330"/>
    </location>
</feature>
<dbReference type="PROSITE" id="PS50262">
    <property type="entry name" value="G_PROTEIN_RECEP_F1_2"/>
    <property type="match status" value="1"/>
</dbReference>
<evidence type="ECO:0000256" key="3">
    <source>
        <dbReference type="ARBA" id="ARBA00022989"/>
    </source>
</evidence>
<dbReference type="InterPro" id="IPR017452">
    <property type="entry name" value="GPCR_Rhodpsn_7TM"/>
</dbReference>
<dbReference type="Pfam" id="PF00001">
    <property type="entry name" value="7tm_1"/>
    <property type="match status" value="1"/>
</dbReference>
<organism evidence="11 12">
    <name type="scientific">Strongylocentrotus purpuratus</name>
    <name type="common">Purple sea urchin</name>
    <dbReference type="NCBI Taxonomy" id="7668"/>
    <lineage>
        <taxon>Eukaryota</taxon>
        <taxon>Metazoa</taxon>
        <taxon>Echinodermata</taxon>
        <taxon>Eleutherozoa</taxon>
        <taxon>Echinozoa</taxon>
        <taxon>Echinoidea</taxon>
        <taxon>Euechinoidea</taxon>
        <taxon>Echinacea</taxon>
        <taxon>Camarodonta</taxon>
        <taxon>Echinidea</taxon>
        <taxon>Strongylocentrotidae</taxon>
        <taxon>Strongylocentrotus</taxon>
    </lineage>
</organism>
<comment type="similarity">
    <text evidence="8">Belongs to the G-protein coupled receptor 1 family.</text>
</comment>
<evidence type="ECO:0000313" key="12">
    <source>
        <dbReference type="Proteomes" id="UP000007110"/>
    </source>
</evidence>
<dbReference type="InterPro" id="IPR000276">
    <property type="entry name" value="GPCR_Rhodpsn"/>
</dbReference>
<reference evidence="11" key="2">
    <citation type="submission" date="2021-01" db="UniProtKB">
        <authorList>
            <consortium name="EnsemblMetazoa"/>
        </authorList>
    </citation>
    <scope>IDENTIFICATION</scope>
</reference>
<dbReference type="SUPFAM" id="SSF81321">
    <property type="entry name" value="Family A G protein-coupled receptor-like"/>
    <property type="match status" value="1"/>
</dbReference>
<dbReference type="PANTHER" id="PTHR45695">
    <property type="entry name" value="LEUCOKININ RECEPTOR-RELATED"/>
    <property type="match status" value="1"/>
</dbReference>
<dbReference type="Proteomes" id="UP000007110">
    <property type="component" value="Unassembled WGS sequence"/>
</dbReference>
<dbReference type="FunCoup" id="A0A7M7NHJ1">
    <property type="interactions" value="254"/>
</dbReference>
<dbReference type="PANTHER" id="PTHR45695:SF26">
    <property type="entry name" value="NEUROPEPTIDE CCHAMIDE-1 RECEPTOR"/>
    <property type="match status" value="1"/>
</dbReference>
<dbReference type="RefSeq" id="XP_030836494.1">
    <property type="nucleotide sequence ID" value="XM_030980634.1"/>
</dbReference>
<dbReference type="InParanoid" id="A0A7M7NHJ1"/>
<name>A0A7M7NHJ1_STRPU</name>
<feature type="transmembrane region" description="Helical" evidence="9">
    <location>
        <begin position="60"/>
        <end position="84"/>
    </location>
</feature>
<feature type="domain" description="G-protein coupled receptors family 1 profile" evidence="10">
    <location>
        <begin position="76"/>
        <end position="326"/>
    </location>
</feature>
<dbReference type="GO" id="GO:0005886">
    <property type="term" value="C:plasma membrane"/>
    <property type="evidence" value="ECO:0000318"/>
    <property type="project" value="GO_Central"/>
</dbReference>
<evidence type="ECO:0000256" key="5">
    <source>
        <dbReference type="ARBA" id="ARBA00023136"/>
    </source>
</evidence>
<feature type="transmembrane region" description="Helical" evidence="9">
    <location>
        <begin position="216"/>
        <end position="240"/>
    </location>
</feature>
<dbReference type="GO" id="GO:0042923">
    <property type="term" value="F:neuropeptide binding"/>
    <property type="evidence" value="ECO:0000318"/>
    <property type="project" value="GO_Central"/>
</dbReference>
<dbReference type="GeneID" id="100888551"/>
<keyword evidence="12" id="KW-1185">Reference proteome</keyword>
<evidence type="ECO:0000256" key="1">
    <source>
        <dbReference type="ARBA" id="ARBA00004141"/>
    </source>
</evidence>
<dbReference type="OMA" id="FQADTHD"/>
<keyword evidence="7 8" id="KW-0807">Transducer</keyword>
<dbReference type="PRINTS" id="PR00237">
    <property type="entry name" value="GPCRRHODOPSN"/>
</dbReference>
<evidence type="ECO:0000256" key="7">
    <source>
        <dbReference type="ARBA" id="ARBA00023224"/>
    </source>
</evidence>
<dbReference type="GO" id="GO:0004930">
    <property type="term" value="F:G protein-coupled receptor activity"/>
    <property type="evidence" value="ECO:0000318"/>
    <property type="project" value="GO_Central"/>
</dbReference>
<dbReference type="KEGG" id="spu:100888551"/>
<evidence type="ECO:0000256" key="8">
    <source>
        <dbReference type="RuleBase" id="RU000688"/>
    </source>
</evidence>
<proteinExistence type="inferred from homology"/>
<feature type="transmembrane region" description="Helical" evidence="9">
    <location>
        <begin position="96"/>
        <end position="114"/>
    </location>
</feature>
<evidence type="ECO:0000259" key="10">
    <source>
        <dbReference type="PROSITE" id="PS50262"/>
    </source>
</evidence>
<protein>
    <recommendedName>
        <fullName evidence="10">G-protein coupled receptors family 1 profile domain-containing protein</fullName>
    </recommendedName>
</protein>
<dbReference type="OrthoDB" id="10037617at2759"/>
<dbReference type="AlphaFoldDB" id="A0A7M7NHJ1"/>
<keyword evidence="3 9" id="KW-1133">Transmembrane helix</keyword>
<evidence type="ECO:0000313" key="11">
    <source>
        <dbReference type="EnsemblMetazoa" id="XP_030836494"/>
    </source>
</evidence>
<dbReference type="EnsemblMetazoa" id="XM_030980634">
    <property type="protein sequence ID" value="XP_030836494"/>
    <property type="gene ID" value="LOC100888551"/>
</dbReference>
<reference evidence="12" key="1">
    <citation type="submission" date="2015-02" db="EMBL/GenBank/DDBJ databases">
        <title>Genome sequencing for Strongylocentrotus purpuratus.</title>
        <authorList>
            <person name="Murali S."/>
            <person name="Liu Y."/>
            <person name="Vee V."/>
            <person name="English A."/>
            <person name="Wang M."/>
            <person name="Skinner E."/>
            <person name="Han Y."/>
            <person name="Muzny D.M."/>
            <person name="Worley K.C."/>
            <person name="Gibbs R.A."/>
        </authorList>
    </citation>
    <scope>NUCLEOTIDE SEQUENCE</scope>
</reference>
<evidence type="ECO:0000256" key="6">
    <source>
        <dbReference type="ARBA" id="ARBA00023170"/>
    </source>
</evidence>
<dbReference type="FunFam" id="1.20.1070.10:FF:000429">
    <property type="entry name" value="Uncharacterized protein"/>
    <property type="match status" value="1"/>
</dbReference>
<sequence>MLTEPNIESHLEPHLEPHLDSLLDLPTMSLFQTDSVSPFDYYWNGTDLPPFRPKMPSSPIAYTIIIVMELVLGTMTNGTLIYLVASVRELRTSPNILLANLALGDFLFVLITGPPTIAPSYMTTSFHYCRLNHFFYFTSFGVSSLSLTAISIERYFAIVKPFLVRRLRIMRATVVICLIIWGIASAIASYVFVAALPSFQTTCTFRYEHVSYHIYYLLQLVFMYVLPVCSMAIFYGLCAKKLLLEKTILQRRRRGSADSKARVRVSINLFLITLVFTICWLPQYIYSAWLMFGFDVFVFGTRSMNIFRRARIVMYYLASCINPIILYSMSSSFRQHLARKFGLHRFTRRVPISSEASGRTRSSVIIRTPSLRSIPQINLPLVDNTNNIENHYVRTASDAV</sequence>
<dbReference type="GO" id="GO:0043005">
    <property type="term" value="C:neuron projection"/>
    <property type="evidence" value="ECO:0000318"/>
    <property type="project" value="GO_Central"/>
</dbReference>
<evidence type="ECO:0000256" key="9">
    <source>
        <dbReference type="SAM" id="Phobius"/>
    </source>
</evidence>
<comment type="subcellular location">
    <subcellularLocation>
        <location evidence="1">Membrane</location>
        <topology evidence="1">Multi-pass membrane protein</topology>
    </subcellularLocation>
</comment>
<dbReference type="Gene3D" id="1.20.1070.10">
    <property type="entry name" value="Rhodopsin 7-helix transmembrane proteins"/>
    <property type="match status" value="1"/>
</dbReference>
<keyword evidence="2 8" id="KW-0812">Transmembrane</keyword>